<sequence length="139" mass="14704">MPRATRTPVRALNAPAPAPFLSQAIVVGDLIFCSGQLGMNPTTNQMVEGSIKERTKQIMLNLSAVLEAGGSSLRDAVKMNIYLADMDDFGAVNEVYDSFFEGAKPARTCVAVKTLPKGSDVEIECTGVVTGVPKGASRL</sequence>
<comment type="similarity">
    <text evidence="1">Belongs to the RutC family.</text>
</comment>
<dbReference type="GO" id="GO:0019239">
    <property type="term" value="F:deaminase activity"/>
    <property type="evidence" value="ECO:0007669"/>
    <property type="project" value="TreeGrafter"/>
</dbReference>
<dbReference type="CDD" id="cd00448">
    <property type="entry name" value="YjgF_YER057c_UK114_family"/>
    <property type="match status" value="1"/>
</dbReference>
<evidence type="ECO:0000313" key="3">
    <source>
        <dbReference type="Proteomes" id="UP000234254"/>
    </source>
</evidence>
<reference evidence="2" key="1">
    <citation type="submission" date="2016-12" db="EMBL/GenBank/DDBJ databases">
        <title>The genomes of Aspergillus section Nigri reveals drivers in fungal speciation.</title>
        <authorList>
            <consortium name="DOE Joint Genome Institute"/>
            <person name="Vesth T.C."/>
            <person name="Nybo J."/>
            <person name="Theobald S."/>
            <person name="Brandl J."/>
            <person name="Frisvad J.C."/>
            <person name="Nielsen K.F."/>
            <person name="Lyhne E.K."/>
            <person name="Kogle M.E."/>
            <person name="Kuo A."/>
            <person name="Riley R."/>
            <person name="Clum A."/>
            <person name="Nolan M."/>
            <person name="Lipzen A."/>
            <person name="Salamov A."/>
            <person name="Henrissat B."/>
            <person name="Wiebenga A."/>
            <person name="De vries R.P."/>
            <person name="Grigoriev I.V."/>
            <person name="Mortensen U.H."/>
            <person name="Andersen M.R."/>
            <person name="Baker S.E."/>
        </authorList>
    </citation>
    <scope>NUCLEOTIDE SEQUENCE</scope>
    <source>
        <strain evidence="2">IBT 28561</strain>
    </source>
</reference>
<gene>
    <name evidence="2" type="ORF">P168DRAFT_289076</name>
</gene>
<dbReference type="AlphaFoldDB" id="A0A2I1D6Z4"/>
<organism evidence="2 3">
    <name type="scientific">Aspergillus campestris (strain IBT 28561)</name>
    <dbReference type="NCBI Taxonomy" id="1392248"/>
    <lineage>
        <taxon>Eukaryota</taxon>
        <taxon>Fungi</taxon>
        <taxon>Dikarya</taxon>
        <taxon>Ascomycota</taxon>
        <taxon>Pezizomycotina</taxon>
        <taxon>Eurotiomycetes</taxon>
        <taxon>Eurotiomycetidae</taxon>
        <taxon>Eurotiales</taxon>
        <taxon>Aspergillaceae</taxon>
        <taxon>Aspergillus</taxon>
        <taxon>Aspergillus subgen. Circumdati</taxon>
    </lineage>
</organism>
<evidence type="ECO:0000256" key="1">
    <source>
        <dbReference type="ARBA" id="ARBA00010552"/>
    </source>
</evidence>
<dbReference type="VEuPathDB" id="FungiDB:P168DRAFT_289076"/>
<dbReference type="FunFam" id="3.30.1330.40:FF:000001">
    <property type="entry name" value="L-PSP family endoribonuclease"/>
    <property type="match status" value="1"/>
</dbReference>
<proteinExistence type="inferred from homology"/>
<dbReference type="OrthoDB" id="309640at2759"/>
<protein>
    <submittedName>
        <fullName evidence="2">YjgF-like protein</fullName>
    </submittedName>
</protein>
<dbReference type="InterPro" id="IPR006056">
    <property type="entry name" value="RidA"/>
</dbReference>
<keyword evidence="3" id="KW-1185">Reference proteome</keyword>
<name>A0A2I1D6Z4_ASPC2</name>
<dbReference type="InterPro" id="IPR006175">
    <property type="entry name" value="YjgF/YER057c/UK114"/>
</dbReference>
<accession>A0A2I1D6Z4</accession>
<dbReference type="Proteomes" id="UP000234254">
    <property type="component" value="Unassembled WGS sequence"/>
</dbReference>
<dbReference type="PANTHER" id="PTHR11803:SF42">
    <property type="entry name" value="MMF1"/>
    <property type="match status" value="1"/>
</dbReference>
<dbReference type="GeneID" id="36544444"/>
<dbReference type="Gene3D" id="3.30.1330.40">
    <property type="entry name" value="RutC-like"/>
    <property type="match status" value="1"/>
</dbReference>
<dbReference type="NCBIfam" id="TIGR00004">
    <property type="entry name" value="Rid family detoxifying hydrolase"/>
    <property type="match status" value="1"/>
</dbReference>
<evidence type="ECO:0000313" key="2">
    <source>
        <dbReference type="EMBL" id="PKY05619.1"/>
    </source>
</evidence>
<dbReference type="PANTHER" id="PTHR11803">
    <property type="entry name" value="2-IMINOBUTANOATE/2-IMINOPROPANOATE DEAMINASE RIDA"/>
    <property type="match status" value="1"/>
</dbReference>
<dbReference type="InterPro" id="IPR035959">
    <property type="entry name" value="RutC-like_sf"/>
</dbReference>
<dbReference type="Pfam" id="PF01042">
    <property type="entry name" value="Ribonuc_L-PSP"/>
    <property type="match status" value="1"/>
</dbReference>
<dbReference type="GO" id="GO:0005829">
    <property type="term" value="C:cytosol"/>
    <property type="evidence" value="ECO:0007669"/>
    <property type="project" value="TreeGrafter"/>
</dbReference>
<comment type="caution">
    <text evidence="2">The sequence shown here is derived from an EMBL/GenBank/DDBJ whole genome shotgun (WGS) entry which is preliminary data.</text>
</comment>
<dbReference type="GO" id="GO:0005739">
    <property type="term" value="C:mitochondrion"/>
    <property type="evidence" value="ECO:0007669"/>
    <property type="project" value="UniProtKB-ARBA"/>
</dbReference>
<dbReference type="EMBL" id="MSFM01000004">
    <property type="protein sequence ID" value="PKY05619.1"/>
    <property type="molecule type" value="Genomic_DNA"/>
</dbReference>
<dbReference type="RefSeq" id="XP_024694213.1">
    <property type="nucleotide sequence ID" value="XM_024836920.1"/>
</dbReference>
<dbReference type="SUPFAM" id="SSF55298">
    <property type="entry name" value="YjgF-like"/>
    <property type="match status" value="1"/>
</dbReference>